<name>A0A6J4P8P3_9BACT</name>
<dbReference type="EMBL" id="CADCUQ010000458">
    <property type="protein sequence ID" value="CAA9406506.1"/>
    <property type="molecule type" value="Genomic_DNA"/>
</dbReference>
<feature type="non-terminal residue" evidence="2">
    <location>
        <position position="1"/>
    </location>
</feature>
<organism evidence="2">
    <name type="scientific">uncultured Phycisphaerae bacterium</name>
    <dbReference type="NCBI Taxonomy" id="904963"/>
    <lineage>
        <taxon>Bacteria</taxon>
        <taxon>Pseudomonadati</taxon>
        <taxon>Planctomycetota</taxon>
        <taxon>Phycisphaerae</taxon>
        <taxon>environmental samples</taxon>
    </lineage>
</organism>
<protein>
    <submittedName>
        <fullName evidence="2">Uncharacterized protein</fullName>
    </submittedName>
</protein>
<sequence>AADLSLGHVRVERRVARVVARARARRHPAHGSGVHGLRAEPPHAHPAALRRRAGDVDGLLGRVAPDPARARLRQRADEPRGPAGVAHAADPLFRRVRGPRGRRPPGPADATDRCARQQPRRRAL</sequence>
<feature type="region of interest" description="Disordered" evidence="1">
    <location>
        <begin position="22"/>
        <end position="124"/>
    </location>
</feature>
<dbReference type="AlphaFoldDB" id="A0A6J4P8P3"/>
<feature type="non-terminal residue" evidence="2">
    <location>
        <position position="124"/>
    </location>
</feature>
<evidence type="ECO:0000256" key="1">
    <source>
        <dbReference type="SAM" id="MobiDB-lite"/>
    </source>
</evidence>
<gene>
    <name evidence="2" type="ORF">AVDCRST_MAG64-2020</name>
</gene>
<evidence type="ECO:0000313" key="2">
    <source>
        <dbReference type="EMBL" id="CAA9406506.1"/>
    </source>
</evidence>
<feature type="compositionally biased region" description="Basic residues" evidence="1">
    <location>
        <begin position="94"/>
        <end position="103"/>
    </location>
</feature>
<reference evidence="2" key="1">
    <citation type="submission" date="2020-02" db="EMBL/GenBank/DDBJ databases">
        <authorList>
            <person name="Meier V. D."/>
        </authorList>
    </citation>
    <scope>NUCLEOTIDE SEQUENCE</scope>
    <source>
        <strain evidence="2">AVDCRST_MAG64</strain>
    </source>
</reference>
<proteinExistence type="predicted"/>
<accession>A0A6J4P8P3</accession>